<gene>
    <name evidence="2" type="ORF">IAB46_14445</name>
</gene>
<dbReference type="InterPro" id="IPR005149">
    <property type="entry name" value="Tscrpt_reg_PadR_N"/>
</dbReference>
<protein>
    <submittedName>
        <fullName evidence="2">Helix-turn-helix transcriptional regulator</fullName>
    </submittedName>
</protein>
<dbReference type="InterPro" id="IPR036388">
    <property type="entry name" value="WH-like_DNA-bd_sf"/>
</dbReference>
<feature type="domain" description="Transcription regulator PadR N-terminal" evidence="1">
    <location>
        <begin position="14"/>
        <end position="80"/>
    </location>
</feature>
<name>A0A9D1JSD9_9FIRM</name>
<dbReference type="InterPro" id="IPR036390">
    <property type="entry name" value="WH_DNA-bd_sf"/>
</dbReference>
<reference evidence="2" key="2">
    <citation type="journal article" date="2021" name="PeerJ">
        <title>Extensive microbial diversity within the chicken gut microbiome revealed by metagenomics and culture.</title>
        <authorList>
            <person name="Gilroy R."/>
            <person name="Ravi A."/>
            <person name="Getino M."/>
            <person name="Pursley I."/>
            <person name="Horton D.L."/>
            <person name="Alikhan N.F."/>
            <person name="Baker D."/>
            <person name="Gharbi K."/>
            <person name="Hall N."/>
            <person name="Watson M."/>
            <person name="Adriaenssens E.M."/>
            <person name="Foster-Nyarko E."/>
            <person name="Jarju S."/>
            <person name="Secka A."/>
            <person name="Antonio M."/>
            <person name="Oren A."/>
            <person name="Chaudhuri R.R."/>
            <person name="La Ragione R."/>
            <person name="Hildebrand F."/>
            <person name="Pallen M.J."/>
        </authorList>
    </citation>
    <scope>NUCLEOTIDE SEQUENCE</scope>
    <source>
        <strain evidence="2">CHK178-757</strain>
    </source>
</reference>
<dbReference type="Proteomes" id="UP000823927">
    <property type="component" value="Unassembled WGS sequence"/>
</dbReference>
<dbReference type="PANTHER" id="PTHR33169:SF14">
    <property type="entry name" value="TRANSCRIPTIONAL REGULATOR RV3488"/>
    <property type="match status" value="1"/>
</dbReference>
<sequence>MIFSPNGPITDLLILSVIARGDAYGYQISQILKKVSNTKDSALYPILKRLQENGYVTTYDQPFLGRNRKYYTMTPQGRSQWEMLKKAWASFKIDVDEIVERGEWDEQS</sequence>
<evidence type="ECO:0000313" key="2">
    <source>
        <dbReference type="EMBL" id="HIS48719.1"/>
    </source>
</evidence>
<reference evidence="2" key="1">
    <citation type="submission" date="2020-10" db="EMBL/GenBank/DDBJ databases">
        <authorList>
            <person name="Gilroy R."/>
        </authorList>
    </citation>
    <scope>NUCLEOTIDE SEQUENCE</scope>
    <source>
        <strain evidence="2">CHK178-757</strain>
    </source>
</reference>
<evidence type="ECO:0000259" key="1">
    <source>
        <dbReference type="Pfam" id="PF03551"/>
    </source>
</evidence>
<comment type="caution">
    <text evidence="2">The sequence shown here is derived from an EMBL/GenBank/DDBJ whole genome shotgun (WGS) entry which is preliminary data.</text>
</comment>
<accession>A0A9D1JSD9</accession>
<dbReference type="Pfam" id="PF03551">
    <property type="entry name" value="PadR"/>
    <property type="match status" value="1"/>
</dbReference>
<proteinExistence type="predicted"/>
<dbReference type="EMBL" id="DVIT01000062">
    <property type="protein sequence ID" value="HIS48719.1"/>
    <property type="molecule type" value="Genomic_DNA"/>
</dbReference>
<dbReference type="PANTHER" id="PTHR33169">
    <property type="entry name" value="PADR-FAMILY TRANSCRIPTIONAL REGULATOR"/>
    <property type="match status" value="1"/>
</dbReference>
<organism evidence="2 3">
    <name type="scientific">Candidatus Scybalocola faecigallinarum</name>
    <dbReference type="NCBI Taxonomy" id="2840941"/>
    <lineage>
        <taxon>Bacteria</taxon>
        <taxon>Bacillati</taxon>
        <taxon>Bacillota</taxon>
        <taxon>Clostridia</taxon>
        <taxon>Lachnospirales</taxon>
        <taxon>Lachnospiraceae</taxon>
        <taxon>Lachnospiraceae incertae sedis</taxon>
        <taxon>Candidatus Scybalocola (ex Gilroy et al. 2021)</taxon>
    </lineage>
</organism>
<dbReference type="SUPFAM" id="SSF46785">
    <property type="entry name" value="Winged helix' DNA-binding domain"/>
    <property type="match status" value="1"/>
</dbReference>
<dbReference type="AlphaFoldDB" id="A0A9D1JSD9"/>
<dbReference type="CDD" id="cd00090">
    <property type="entry name" value="HTH_ARSR"/>
    <property type="match status" value="1"/>
</dbReference>
<evidence type="ECO:0000313" key="3">
    <source>
        <dbReference type="Proteomes" id="UP000823927"/>
    </source>
</evidence>
<dbReference type="InterPro" id="IPR011991">
    <property type="entry name" value="ArsR-like_HTH"/>
</dbReference>
<dbReference type="InterPro" id="IPR052509">
    <property type="entry name" value="Metal_resp_DNA-bind_regulator"/>
</dbReference>
<dbReference type="Gene3D" id="1.10.10.10">
    <property type="entry name" value="Winged helix-like DNA-binding domain superfamily/Winged helix DNA-binding domain"/>
    <property type="match status" value="1"/>
</dbReference>